<evidence type="ECO:0000313" key="4">
    <source>
        <dbReference type="Proteomes" id="UP000659084"/>
    </source>
</evidence>
<accession>A0AAW3WND1</accession>
<evidence type="ECO:0000256" key="1">
    <source>
        <dbReference type="ARBA" id="ARBA00023125"/>
    </source>
</evidence>
<dbReference type="SUPFAM" id="SSF46894">
    <property type="entry name" value="C-terminal effector domain of the bipartite response regulators"/>
    <property type="match status" value="1"/>
</dbReference>
<dbReference type="Gene3D" id="1.10.10.10">
    <property type="entry name" value="Winged helix-like DNA-binding domain superfamily/Winged helix DNA-binding domain"/>
    <property type="match status" value="1"/>
</dbReference>
<dbReference type="GO" id="GO:0006355">
    <property type="term" value="P:regulation of DNA-templated transcription"/>
    <property type="evidence" value="ECO:0007669"/>
    <property type="project" value="InterPro"/>
</dbReference>
<organism evidence="3 4">
    <name type="scientific">Serratia fonticola</name>
    <dbReference type="NCBI Taxonomy" id="47917"/>
    <lineage>
        <taxon>Bacteria</taxon>
        <taxon>Pseudomonadati</taxon>
        <taxon>Pseudomonadota</taxon>
        <taxon>Gammaproteobacteria</taxon>
        <taxon>Enterobacterales</taxon>
        <taxon>Yersiniaceae</taxon>
        <taxon>Serratia</taxon>
    </lineage>
</organism>
<dbReference type="GO" id="GO:0003677">
    <property type="term" value="F:DNA binding"/>
    <property type="evidence" value="ECO:0007669"/>
    <property type="project" value="UniProtKB-KW"/>
</dbReference>
<gene>
    <name evidence="3" type="ORF">H8J20_09955</name>
</gene>
<evidence type="ECO:0000313" key="3">
    <source>
        <dbReference type="EMBL" id="MBC3212464.1"/>
    </source>
</evidence>
<reference evidence="3" key="1">
    <citation type="submission" date="2020-08" db="EMBL/GenBank/DDBJ databases">
        <title>Food and environmental bacterial isolates.</title>
        <authorList>
            <person name="Richter L."/>
            <person name="Du Plessis E.M."/>
            <person name="Duvenage S."/>
            <person name="Allam M."/>
            <person name="Korsten L."/>
        </authorList>
    </citation>
    <scope>NUCLEOTIDE SEQUENCE</scope>
    <source>
        <strain evidence="3">UPMP2127</strain>
    </source>
</reference>
<dbReference type="InterPro" id="IPR036388">
    <property type="entry name" value="WH-like_DNA-bd_sf"/>
</dbReference>
<dbReference type="Pfam" id="PF00196">
    <property type="entry name" value="GerE"/>
    <property type="match status" value="1"/>
</dbReference>
<dbReference type="RefSeq" id="WP_179252351.1">
    <property type="nucleotide sequence ID" value="NZ_JACBIV010000006.1"/>
</dbReference>
<sequence>MAPQGIKDKTVNGHKRNAMRKLCVKTNQELYRWMELLDSSHLVGLSLI</sequence>
<dbReference type="EMBL" id="JACNYO010000007">
    <property type="protein sequence ID" value="MBC3212464.1"/>
    <property type="molecule type" value="Genomic_DNA"/>
</dbReference>
<protein>
    <recommendedName>
        <fullName evidence="2">HTH luxR-type domain-containing protein</fullName>
    </recommendedName>
</protein>
<dbReference type="InterPro" id="IPR000792">
    <property type="entry name" value="Tscrpt_reg_LuxR_C"/>
</dbReference>
<dbReference type="Proteomes" id="UP000659084">
    <property type="component" value="Unassembled WGS sequence"/>
</dbReference>
<keyword evidence="1" id="KW-0238">DNA-binding</keyword>
<dbReference type="InterPro" id="IPR016032">
    <property type="entry name" value="Sig_transdc_resp-reg_C-effctor"/>
</dbReference>
<proteinExistence type="predicted"/>
<dbReference type="AlphaFoldDB" id="A0AAW3WND1"/>
<evidence type="ECO:0000259" key="2">
    <source>
        <dbReference type="Pfam" id="PF00196"/>
    </source>
</evidence>
<comment type="caution">
    <text evidence="3">The sequence shown here is derived from an EMBL/GenBank/DDBJ whole genome shotgun (WGS) entry which is preliminary data.</text>
</comment>
<name>A0AAW3WND1_SERFO</name>
<feature type="domain" description="HTH luxR-type" evidence="2">
    <location>
        <begin position="5"/>
        <end position="34"/>
    </location>
</feature>